<evidence type="ECO:0000256" key="1">
    <source>
        <dbReference type="SAM" id="SignalP"/>
    </source>
</evidence>
<dbReference type="PATRIC" id="fig|86662.23.peg.5827"/>
<dbReference type="RefSeq" id="WP_070129433.1">
    <property type="nucleotide sequence ID" value="NZ_CP035964.1"/>
</dbReference>
<name>A0A1D3MX50_BACMY</name>
<gene>
    <name evidence="2" type="ORF">BWGOE11_56950</name>
</gene>
<sequence length="162" mass="17872">MKKAILGFSLASALLIPTGAFADSQENSQQVVKKEVYDNNKLPEKNFTPQSLNPNEKNSLAAAPYWRAKSGQYSLGGTWSTSDSYTSSSMSAKKSITRIYAKTKHYVDGGFRGSKADEQYNTSHAGAEINKGAWIVGDDEAYGDHQFELSGYQSWYTETYVP</sequence>
<evidence type="ECO:0000313" key="2">
    <source>
        <dbReference type="EMBL" id="OFD87458.1"/>
    </source>
</evidence>
<reference evidence="2 3" key="1">
    <citation type="submission" date="2016-05" db="EMBL/GenBank/DDBJ databases">
        <title>Bacillus thuringiensis and Bacillus weihenstephanensis as novel biocontrol agents of wilt causing Verticillium species.</title>
        <authorList>
            <person name="Hollensteiner J."/>
            <person name="Wemheuer F."/>
            <person name="Harting R."/>
            <person name="Kolarzyk A."/>
            <person name="Diaz-Valerio S."/>
            <person name="Poehlein A."/>
            <person name="Brzuszkiewicz E."/>
            <person name="Nesemann K."/>
            <person name="Braus-Stromeyer S."/>
            <person name="Braus G."/>
            <person name="Daniel R."/>
            <person name="Liesegang H."/>
        </authorList>
    </citation>
    <scope>NUCLEOTIDE SEQUENCE [LARGE SCALE GENOMIC DNA]</scope>
    <source>
        <strain evidence="2 3">GOE11</strain>
    </source>
</reference>
<comment type="caution">
    <text evidence="2">The sequence shown here is derived from an EMBL/GenBank/DDBJ whole genome shotgun (WGS) entry which is preliminary data.</text>
</comment>
<keyword evidence="1" id="KW-0732">Signal</keyword>
<protein>
    <submittedName>
        <fullName evidence="2">Uncharacterized protein</fullName>
    </submittedName>
</protein>
<dbReference type="AlphaFoldDB" id="A0A1D3MX50"/>
<feature type="signal peptide" evidence="1">
    <location>
        <begin position="1"/>
        <end position="22"/>
    </location>
</feature>
<evidence type="ECO:0000313" key="3">
    <source>
        <dbReference type="Proteomes" id="UP000175835"/>
    </source>
</evidence>
<organism evidence="2 3">
    <name type="scientific">Bacillus mycoides</name>
    <dbReference type="NCBI Taxonomy" id="1405"/>
    <lineage>
        <taxon>Bacteria</taxon>
        <taxon>Bacillati</taxon>
        <taxon>Bacillota</taxon>
        <taxon>Bacilli</taxon>
        <taxon>Bacillales</taxon>
        <taxon>Bacillaceae</taxon>
        <taxon>Bacillus</taxon>
        <taxon>Bacillus cereus group</taxon>
    </lineage>
</organism>
<dbReference type="Proteomes" id="UP000175835">
    <property type="component" value="Unassembled WGS sequence"/>
</dbReference>
<feature type="chain" id="PRO_5030026388" evidence="1">
    <location>
        <begin position="23"/>
        <end position="162"/>
    </location>
</feature>
<proteinExistence type="predicted"/>
<accession>A0A1D3MX50</accession>
<dbReference type="EMBL" id="LXLX01000084">
    <property type="protein sequence ID" value="OFD87458.1"/>
    <property type="molecule type" value="Genomic_DNA"/>
</dbReference>